<dbReference type="PRINTS" id="PR00020">
    <property type="entry name" value="MAMDOMAIN"/>
</dbReference>
<evidence type="ECO:0000256" key="4">
    <source>
        <dbReference type="SAM" id="SignalP"/>
    </source>
</evidence>
<feature type="domain" description="MAM" evidence="5">
    <location>
        <begin position="2408"/>
        <end position="2528"/>
    </location>
</feature>
<feature type="region of interest" description="Disordered" evidence="3">
    <location>
        <begin position="2362"/>
        <end position="2417"/>
    </location>
</feature>
<keyword evidence="4" id="KW-0732">Signal</keyword>
<feature type="compositionally biased region" description="Low complexity" evidence="3">
    <location>
        <begin position="1386"/>
        <end position="1404"/>
    </location>
</feature>
<evidence type="ECO:0000256" key="2">
    <source>
        <dbReference type="ARBA" id="ARBA00023180"/>
    </source>
</evidence>
<accession>A0AAD6FKJ6</accession>
<feature type="region of interest" description="Disordered" evidence="3">
    <location>
        <begin position="1374"/>
        <end position="1429"/>
    </location>
</feature>
<dbReference type="InterPro" id="IPR014853">
    <property type="entry name" value="VWF/SSPO/ZAN-like_Cys-rich_dom"/>
</dbReference>
<comment type="caution">
    <text evidence="7">The sequence shown here is derived from an EMBL/GenBank/DDBJ whole genome shotgun (WGS) entry which is preliminary data.</text>
</comment>
<dbReference type="SUPFAM" id="SSF57567">
    <property type="entry name" value="Serine protease inhibitors"/>
    <property type="match status" value="2"/>
</dbReference>
<dbReference type="Gene3D" id="2.60.120.200">
    <property type="match status" value="11"/>
</dbReference>
<dbReference type="InterPro" id="IPR025615">
    <property type="entry name" value="TILa_dom"/>
</dbReference>
<dbReference type="PROSITE" id="PS50060">
    <property type="entry name" value="MAM_2"/>
    <property type="match status" value="11"/>
</dbReference>
<feature type="domain" description="MAM" evidence="5">
    <location>
        <begin position="1913"/>
        <end position="2033"/>
    </location>
</feature>
<feature type="compositionally biased region" description="Low complexity" evidence="3">
    <location>
        <begin position="2713"/>
        <end position="2729"/>
    </location>
</feature>
<feature type="domain" description="MAM" evidence="5">
    <location>
        <begin position="2573"/>
        <end position="2693"/>
    </location>
</feature>
<feature type="domain" description="VWFD" evidence="6">
    <location>
        <begin position="215"/>
        <end position="395"/>
    </location>
</feature>
<feature type="region of interest" description="Disordered" evidence="3">
    <location>
        <begin position="2692"/>
        <end position="2740"/>
    </location>
</feature>
<feature type="compositionally biased region" description="Low complexity" evidence="3">
    <location>
        <begin position="1551"/>
        <end position="1570"/>
    </location>
</feature>
<feature type="compositionally biased region" description="Pro residues" evidence="3">
    <location>
        <begin position="2730"/>
        <end position="2740"/>
    </location>
</feature>
<feature type="region of interest" description="Disordered" evidence="3">
    <location>
        <begin position="1867"/>
        <end position="1922"/>
    </location>
</feature>
<feature type="compositionally biased region" description="Basic and acidic residues" evidence="3">
    <location>
        <begin position="2032"/>
        <end position="2043"/>
    </location>
</feature>
<feature type="domain" description="MAM" evidence="5">
    <location>
        <begin position="1748"/>
        <end position="1868"/>
    </location>
</feature>
<feature type="domain" description="MAM" evidence="5">
    <location>
        <begin position="2078"/>
        <end position="2198"/>
    </location>
</feature>
<dbReference type="SMART" id="SM00832">
    <property type="entry name" value="C8"/>
    <property type="match status" value="2"/>
</dbReference>
<dbReference type="PROSITE" id="PS51233">
    <property type="entry name" value="VWFD"/>
    <property type="match status" value="3"/>
</dbReference>
<evidence type="ECO:0000313" key="8">
    <source>
        <dbReference type="Proteomes" id="UP001219934"/>
    </source>
</evidence>
<name>A0AAD6FKJ6_9TELE</name>
<dbReference type="SMART" id="SM00216">
    <property type="entry name" value="VWD"/>
    <property type="match status" value="3"/>
</dbReference>
<keyword evidence="2" id="KW-0325">Glycoprotein</keyword>
<feature type="compositionally biased region" description="Low complexity" evidence="3">
    <location>
        <begin position="1879"/>
        <end position="1897"/>
    </location>
</feature>
<feature type="domain" description="MAM" evidence="5">
    <location>
        <begin position="1255"/>
        <end position="1375"/>
    </location>
</feature>
<feature type="domain" description="VWFD" evidence="6">
    <location>
        <begin position="2863"/>
        <end position="3036"/>
    </location>
</feature>
<evidence type="ECO:0000259" key="6">
    <source>
        <dbReference type="PROSITE" id="PS51233"/>
    </source>
</evidence>
<feature type="compositionally biased region" description="Basic and acidic residues" evidence="3">
    <location>
        <begin position="2527"/>
        <end position="2538"/>
    </location>
</feature>
<feature type="domain" description="MAM" evidence="5">
    <location>
        <begin position="1054"/>
        <end position="1210"/>
    </location>
</feature>
<dbReference type="InterPro" id="IPR013320">
    <property type="entry name" value="ConA-like_dom_sf"/>
</dbReference>
<dbReference type="Pfam" id="PF00094">
    <property type="entry name" value="VWD"/>
    <property type="match status" value="3"/>
</dbReference>
<dbReference type="Pfam" id="PF01826">
    <property type="entry name" value="TIL"/>
    <property type="match status" value="2"/>
</dbReference>
<dbReference type="CDD" id="cd06263">
    <property type="entry name" value="MAM"/>
    <property type="match status" value="11"/>
</dbReference>
<dbReference type="SMART" id="SM00137">
    <property type="entry name" value="MAM"/>
    <property type="match status" value="11"/>
</dbReference>
<feature type="region of interest" description="Disordered" evidence="3">
    <location>
        <begin position="1211"/>
        <end position="1264"/>
    </location>
</feature>
<feature type="domain" description="MAM" evidence="5">
    <location>
        <begin position="1583"/>
        <end position="1703"/>
    </location>
</feature>
<feature type="region of interest" description="Disordered" evidence="3">
    <location>
        <begin position="1539"/>
        <end position="1592"/>
    </location>
</feature>
<feature type="compositionally biased region" description="Low complexity" evidence="3">
    <location>
        <begin position="2374"/>
        <end position="2392"/>
    </location>
</feature>
<dbReference type="CDD" id="cd19941">
    <property type="entry name" value="TIL"/>
    <property type="match status" value="2"/>
</dbReference>
<dbReference type="InterPro" id="IPR036084">
    <property type="entry name" value="Ser_inhib-like_sf"/>
</dbReference>
<reference evidence="7" key="1">
    <citation type="submission" date="2022-11" db="EMBL/GenBank/DDBJ databases">
        <title>Chromosome-level genome of Pogonophryne albipinna.</title>
        <authorList>
            <person name="Jo E."/>
        </authorList>
    </citation>
    <scope>NUCLEOTIDE SEQUENCE</scope>
    <source>
        <strain evidence="7">SGF0006</strain>
        <tissue evidence="7">Muscle</tissue>
    </source>
</reference>
<feature type="compositionally biased region" description="Basic and acidic residues" evidence="3">
    <location>
        <begin position="1374"/>
        <end position="1385"/>
    </location>
</feature>
<dbReference type="SUPFAM" id="SSF49899">
    <property type="entry name" value="Concanavalin A-like lectins/glucanases"/>
    <property type="match status" value="11"/>
</dbReference>
<feature type="compositionally biased region" description="Low complexity" evidence="3">
    <location>
        <begin position="2044"/>
        <end position="2062"/>
    </location>
</feature>
<feature type="domain" description="MAM" evidence="5">
    <location>
        <begin position="1420"/>
        <end position="1540"/>
    </location>
</feature>
<evidence type="ECO:0000256" key="3">
    <source>
        <dbReference type="SAM" id="MobiDB-lite"/>
    </source>
</evidence>
<dbReference type="InterPro" id="IPR002919">
    <property type="entry name" value="TIL_dom"/>
</dbReference>
<dbReference type="GO" id="GO:0016020">
    <property type="term" value="C:membrane"/>
    <property type="evidence" value="ECO:0007669"/>
    <property type="project" value="InterPro"/>
</dbReference>
<proteinExistence type="predicted"/>
<feature type="compositionally biased region" description="Polar residues" evidence="3">
    <location>
        <begin position="2696"/>
        <end position="2712"/>
    </location>
</feature>
<evidence type="ECO:0008006" key="9">
    <source>
        <dbReference type="Google" id="ProtNLM"/>
    </source>
</evidence>
<evidence type="ECO:0000313" key="7">
    <source>
        <dbReference type="EMBL" id="KAJ4936880.1"/>
    </source>
</evidence>
<dbReference type="Pfam" id="PF00629">
    <property type="entry name" value="MAM"/>
    <property type="match status" value="11"/>
</dbReference>
<feature type="region of interest" description="Disordered" evidence="3">
    <location>
        <begin position="2032"/>
        <end position="2087"/>
    </location>
</feature>
<feature type="signal peptide" evidence="4">
    <location>
        <begin position="1"/>
        <end position="27"/>
    </location>
</feature>
<gene>
    <name evidence="7" type="ORF">JOQ06_001466</name>
</gene>
<feature type="compositionally biased region" description="Low complexity" evidence="3">
    <location>
        <begin position="1225"/>
        <end position="1239"/>
    </location>
</feature>
<dbReference type="Pfam" id="PF08742">
    <property type="entry name" value="C8"/>
    <property type="match status" value="2"/>
</dbReference>
<dbReference type="Gene3D" id="2.10.25.10">
    <property type="entry name" value="Laminin"/>
    <property type="match status" value="2"/>
</dbReference>
<feature type="compositionally biased region" description="Basic and acidic residues" evidence="3">
    <location>
        <begin position="1539"/>
        <end position="1550"/>
    </location>
</feature>
<feature type="domain" description="MAM" evidence="5">
    <location>
        <begin position="870"/>
        <end position="1027"/>
    </location>
</feature>
<feature type="compositionally biased region" description="Low complexity" evidence="3">
    <location>
        <begin position="2213"/>
        <end position="2227"/>
    </location>
</feature>
<dbReference type="InterPro" id="IPR051560">
    <property type="entry name" value="MAM_domain-containing"/>
</dbReference>
<feature type="region of interest" description="Disordered" evidence="3">
    <location>
        <begin position="1702"/>
        <end position="1757"/>
    </location>
</feature>
<keyword evidence="1" id="KW-1015">Disulfide bond</keyword>
<dbReference type="InterPro" id="IPR001846">
    <property type="entry name" value="VWF_type-D"/>
</dbReference>
<feature type="compositionally biased region" description="Basic and acidic residues" evidence="3">
    <location>
        <begin position="1702"/>
        <end position="1713"/>
    </location>
</feature>
<evidence type="ECO:0000256" key="1">
    <source>
        <dbReference type="ARBA" id="ARBA00023157"/>
    </source>
</evidence>
<dbReference type="InterPro" id="IPR000998">
    <property type="entry name" value="MAM_dom"/>
</dbReference>
<feature type="compositionally biased region" description="Low complexity" evidence="3">
    <location>
        <begin position="2539"/>
        <end position="2557"/>
    </location>
</feature>
<dbReference type="Proteomes" id="UP001219934">
    <property type="component" value="Unassembled WGS sequence"/>
</dbReference>
<feature type="chain" id="PRO_5041949322" description="MAM and LDL-receptor class A domain-containing protein 1-like" evidence="4">
    <location>
        <begin position="28"/>
        <end position="3036"/>
    </location>
</feature>
<dbReference type="Pfam" id="PF12714">
    <property type="entry name" value="TILa"/>
    <property type="match status" value="1"/>
</dbReference>
<dbReference type="PANTHER" id="PTHR23282:SF101">
    <property type="entry name" value="MAM DOMAIN-CONTAINING PROTEIN"/>
    <property type="match status" value="1"/>
</dbReference>
<feature type="compositionally biased region" description="Low complexity" evidence="3">
    <location>
        <begin position="1714"/>
        <end position="1732"/>
    </location>
</feature>
<feature type="compositionally biased region" description="Basic and acidic residues" evidence="3">
    <location>
        <begin position="2362"/>
        <end position="2373"/>
    </location>
</feature>
<organism evidence="7 8">
    <name type="scientific">Pogonophryne albipinna</name>
    <dbReference type="NCBI Taxonomy" id="1090488"/>
    <lineage>
        <taxon>Eukaryota</taxon>
        <taxon>Metazoa</taxon>
        <taxon>Chordata</taxon>
        <taxon>Craniata</taxon>
        <taxon>Vertebrata</taxon>
        <taxon>Euteleostomi</taxon>
        <taxon>Actinopterygii</taxon>
        <taxon>Neopterygii</taxon>
        <taxon>Teleostei</taxon>
        <taxon>Neoteleostei</taxon>
        <taxon>Acanthomorphata</taxon>
        <taxon>Eupercaria</taxon>
        <taxon>Perciformes</taxon>
        <taxon>Notothenioidei</taxon>
        <taxon>Pogonophryne</taxon>
    </lineage>
</organism>
<feature type="region of interest" description="Disordered" evidence="3">
    <location>
        <begin position="2527"/>
        <end position="2582"/>
    </location>
</feature>
<sequence length="3036" mass="336477">MLGGIFKDLLVTVTLLFLTQTWTQCRAEVDFSLVTLPDWRENAEYGTQCSYDGHNNQMCDWTQLRTEDVTVLESGPLVLEGEAYLEFWYLAPVAAYGTALRTLLKSSTGLREIWTSPVLPRDSWRQVFVPLNIIEPGTQVVIEAVSTEGQFTFNHLGVRRGSCGQQCDSNTEFWTDESTRCLCSGGQLFCSPTQCPKGQICGPRVESSSGIHASGMCTIHRHTDCSTFDGVLFRFMASCTYTLVKTCSPSETLPLFSVEVVNEQNWNSSLPTVQEVIVDMGNFRVSLLKRQTHRIVVNGVWKKLPLSLNNGSVKVKSNPAAVELETSFGLSVSYDNAGAVQVALPSTYSDQVCGLCGNYNHLRKDDFRKPDGTNAHDATGLAESWRTGQSTSSCDTILVPHQCDPLEEAEYASELYCGGLLSSTGPFAGCLSVLGAESYFRACVVGMCSTHGDTAVLCETFQIYTDICQEAGVTIPTLRNSILCPLQCGENSHYNSCADGCPEMCSGLDAVGSCGSCEERCECDSGFKLSEGKCVAAEDCGCWDNGKHYEKGASFSKGECEQQCQCVGTNEVQCTTMQCSDNDVCKVKDGVKGCFPFKPATCSVYGDPHYITFDGMAYDFQGGCSYTLTTTCGGESSVQFTVIGHNMHLPHTNFTPSKLEAVDLQVDDLYVTLNQSGKVYVNKSRVRLPYSTNGSYGSVWVYLKNNYIILETTFGLRMIIDAQNRLFLHVDERYKYELCGLCGTFSDRQEDDFVTPGGQHGTGPFEFGDSWKVPGNNECISHRDDPRQCDVDEQNEAYNECYILLGVAFKPCHETIHPSIYLSDCAYDFCATRGDRHTLCESLKSYAAACHVAGVELPHWQTDTACVCPINCDFENNLCGWEQLMQDSFDWTRHSGPTPSSLTGPNQDHTTGAGFYMYIEGSSVTHGDSARLWSSMCHYDGPLWLNFWYHMYGSANAMALNIYLLKDNKATKLWSIMNNQGPEWHLGHVYIRVSGPFQILLEGIRGSDAQSDVAIDDISINFGSCLGSVPGLVSGTVFPSSDVEVLPSHPVCNLDCSFDSSLCSWSQMIRDAFDWTWQSGSTPTLMTGPSADHTGDGRYLYIEASSVTHGDTARLISSECSDSGPQCLQFWYHMHGSADTMGLHVYLLHDRRTEVVWWKINDQGYMWQMAQVDIRTTGAFQIIIEGRRGSNEESDLAIDDVTLYRGRCSDLSDVESKSPSKPDGSTASPSVPVPSTADPEPATTDFNKDNVTQAPDNRHPGGHYLYIEANSASHGDTARLISSECSDSGRQCLQFWYHMHGSADTMGLHVYLLHDRRTEVVWWKTNDQGYMWQMAQVDIRTTGAFQIIIEGRRGSNEESDLAIDDVTLYRGRCSDLSDDESKSPSKPDGSTASPSVPVPSTADPEPATTDFNKDNVTQAPDNRHPGGHYLYIEANSASHGDTARLISSECSDSGRQCLQFWYHMHGSADTMGLHVYLLHDRRTEVVWWKTNDQGYMWQMAQVDIRTTGAFQIIIEGRRGSNEESDLAIDDVTLYRGRCSDLSDDESKSPSKPDGSTASPSVPVPSTAEPATTDFNKDNVTQAPDNRHPGGHYLYIEANSASHGDTARLISSECSDSGRKCLQFWYHMHGSADTMGLHVYLLHDRRTEVVWWKTNDQGYMWQMAQVDIRTTGAFQIIIEGRRGSNEESDLAIDDVTLYRGRCSDLSDDESKSPSKPDGSTASPSVPVPSTADPEPATTDFNKDNVTQAPDNRHPGGHYLYIEANSASHGDTARLISSECSDSGRQCLQFWYHMHGSADTMGLHVYLLHDRRTEVVWWKTNDQGYMWQMAQVDIRTTGAFQIIIEGRRGSNEESDLAIDDVTLYRGRCSDLSDDESKSPSKPDGSTASPSVPVPSTADPEPATTDFNKDNVTQAPDNRHPGGHYLYIEANSASHGDTARLISSECSDSGRQCLQFWYHMHGSADTMGLHVYLLHDRRTEVVWWKTNDQGYMWQMAQVDIRTTGAFQIIIEGRRGSNEESDLAIDDVTLYRGRCSDLSDDESKSPSKPDGSTASPSVPVPSTADPEPATTDFNKDNVTQAPDNRHPGGHYLYIEANSASHGDTARLISSECSDSGRQCLQFWYHMHGSADTMGLHVYLLHDRRTEVVWWKTNDQGYMWQMAQVDIRTTGAFQIIIEGRRGSNEESDLAIDDVTLYRGRCSDLSNDESKSPSKPDGSTASPSVPVPSTADPEPATTDFNKDNVTQAPDNRHPGGHYLYIEANSASHGDTARLISSECSDSGRQCLQFWYHMHGSADTMGLHVYLLHDRRTEVVWWKTNDQGYMWQMAQVDIRTTGAFQIIIEGRRGSNEESDLAIDDVTLYRGRCSDLSDDESKSPSKPDGSTASPSVPVPSTADPEPATTDFNKDNVTQAPDNRHPGGHYLYIEANSASHGDTARLISSECSDSGRQCLQFWYHMHGSADTMGLHVYLLHDRRTEVVWWKTNDQGYMWQMAQVDIRTTGAFQIIIEGRRGSNEESDLAIDDVTLYRGRCSDLSDDESKSPSKPDGSTASPSVPVPSTADPEPATTDFNKDNVTQAPDNRHPGGHYLYIEANSASHGDTARLISSECSDSGRQCLQFWYHMYGSADKMGLHVYLLQDILADAVWWKRNDHGNMWHLAQVDLATSGAFQVIIEGQIGSNDQSDVAIDDVSLHRGHCRDLAQPTTPAPTTSNQVATEGSPQPTTTATPPSTTTARPQPPVTPVPTPSCPENSHYTTCVPACSPTCTHLNGPPLCTEDEGCVQGCVCDEDFVQKKRVCVPIEQCGCVERNGTKYDFSDVWYTNHCSQKCECEKNNGVGRIDCDDKDECDGKAVCLQNDEGNYYCQSTGFSECTIREDPEYRSFDKMKHKFKGDHSYVLVQTNNLPNNLPHVYIEERKENHSSSEERKENYSLQELKIRVYNHTVVLKKNRRLVVDGRRTKIPASPTAGLNIRKFCSRISLKTDFGLSVDFDCHGRAGIILPRIYKRKVGGLCGNFDGKKRNDMMKPDGTRAKNVKEFGESWRV</sequence>
<protein>
    <recommendedName>
        <fullName evidence="9">MAM and LDL-receptor class A domain-containing protein 1-like</fullName>
    </recommendedName>
</protein>
<dbReference type="EMBL" id="JAPTMU010000010">
    <property type="protein sequence ID" value="KAJ4936880.1"/>
    <property type="molecule type" value="Genomic_DNA"/>
</dbReference>
<dbReference type="PANTHER" id="PTHR23282">
    <property type="entry name" value="APICAL ENDOSOMAL GLYCOPROTEIN PRECURSOR"/>
    <property type="match status" value="1"/>
</dbReference>
<keyword evidence="8" id="KW-1185">Reference proteome</keyword>
<evidence type="ECO:0000259" key="5">
    <source>
        <dbReference type="PROSITE" id="PS50060"/>
    </source>
</evidence>
<feature type="domain" description="MAM" evidence="5">
    <location>
        <begin position="2243"/>
        <end position="2363"/>
    </location>
</feature>
<feature type="compositionally biased region" description="Basic and acidic residues" evidence="3">
    <location>
        <begin position="1867"/>
        <end position="1878"/>
    </location>
</feature>
<feature type="compositionally biased region" description="Basic and acidic residues" evidence="3">
    <location>
        <begin position="1211"/>
        <end position="1220"/>
    </location>
</feature>
<feature type="domain" description="VWFD" evidence="6">
    <location>
        <begin position="600"/>
        <end position="780"/>
    </location>
</feature>
<feature type="region of interest" description="Disordered" evidence="3">
    <location>
        <begin position="2197"/>
        <end position="2252"/>
    </location>
</feature>